<dbReference type="EMBL" id="AQHF01000032">
    <property type="protein sequence ID" value="MBE0348241.1"/>
    <property type="molecule type" value="Genomic_DNA"/>
</dbReference>
<accession>A0A8I0T594</accession>
<proteinExistence type="predicted"/>
<dbReference type="AlphaFoldDB" id="A0A8I0T594"/>
<sequence>MTAIKITVDDNVTTLNYEAKTAENIGKRIEQLKAGLNTDNYGVCVVLGLNPTESNVRLLRRYQRDPEQASYREMPENQWKILLMLCDGQPSCDL</sequence>
<gene>
    <name evidence="1" type="ORF">PPEP_a4516</name>
</gene>
<keyword evidence="2" id="KW-1185">Reference proteome</keyword>
<protein>
    <submittedName>
        <fullName evidence="1">Uncharacterized protein</fullName>
    </submittedName>
</protein>
<dbReference type="Proteomes" id="UP000660708">
    <property type="component" value="Unassembled WGS sequence"/>
</dbReference>
<evidence type="ECO:0000313" key="1">
    <source>
        <dbReference type="EMBL" id="MBE0348241.1"/>
    </source>
</evidence>
<organism evidence="1 2">
    <name type="scientific">Pseudoalteromonas peptidolytica F12-50-A1</name>
    <dbReference type="NCBI Taxonomy" id="1315280"/>
    <lineage>
        <taxon>Bacteria</taxon>
        <taxon>Pseudomonadati</taxon>
        <taxon>Pseudomonadota</taxon>
        <taxon>Gammaproteobacteria</taxon>
        <taxon>Alteromonadales</taxon>
        <taxon>Pseudoalteromonadaceae</taxon>
        <taxon>Pseudoalteromonas</taxon>
    </lineage>
</organism>
<dbReference type="RefSeq" id="WP_147391468.1">
    <property type="nucleotide sequence ID" value="NZ_AQHF01000032.1"/>
</dbReference>
<comment type="caution">
    <text evidence="1">The sequence shown here is derived from an EMBL/GenBank/DDBJ whole genome shotgun (WGS) entry which is preliminary data.</text>
</comment>
<reference evidence="1 2" key="1">
    <citation type="submission" date="2015-06" db="EMBL/GenBank/DDBJ databases">
        <title>Genome sequence of Pseudoalteromonas peptidolytica.</title>
        <authorList>
            <person name="Xie B.-B."/>
            <person name="Rong J.-C."/>
            <person name="Qin Q.-L."/>
            <person name="Zhang Y.-Z."/>
        </authorList>
    </citation>
    <scope>NUCLEOTIDE SEQUENCE [LARGE SCALE GENOMIC DNA]</scope>
    <source>
        <strain evidence="1 2">F12-50-A1</strain>
    </source>
</reference>
<name>A0A8I0T594_9GAMM</name>
<evidence type="ECO:0000313" key="2">
    <source>
        <dbReference type="Proteomes" id="UP000660708"/>
    </source>
</evidence>